<reference evidence="3 4" key="1">
    <citation type="journal article" date="2023" name="Mol. Phylogenet. Evol.">
        <title>Genome-scale phylogeny and comparative genomics of the fungal order Sordariales.</title>
        <authorList>
            <person name="Hensen N."/>
            <person name="Bonometti L."/>
            <person name="Westerberg I."/>
            <person name="Brannstrom I.O."/>
            <person name="Guillou S."/>
            <person name="Cros-Aarteil S."/>
            <person name="Calhoun S."/>
            <person name="Haridas S."/>
            <person name="Kuo A."/>
            <person name="Mondo S."/>
            <person name="Pangilinan J."/>
            <person name="Riley R."/>
            <person name="LaButti K."/>
            <person name="Andreopoulos B."/>
            <person name="Lipzen A."/>
            <person name="Chen C."/>
            <person name="Yan M."/>
            <person name="Daum C."/>
            <person name="Ng V."/>
            <person name="Clum A."/>
            <person name="Steindorff A."/>
            <person name="Ohm R.A."/>
            <person name="Martin F."/>
            <person name="Silar P."/>
            <person name="Natvig D.O."/>
            <person name="Lalanne C."/>
            <person name="Gautier V."/>
            <person name="Ament-Velasquez S.L."/>
            <person name="Kruys A."/>
            <person name="Hutchinson M.I."/>
            <person name="Powell A.J."/>
            <person name="Barry K."/>
            <person name="Miller A.N."/>
            <person name="Grigoriev I.V."/>
            <person name="Debuchy R."/>
            <person name="Gladieux P."/>
            <person name="Hiltunen Thoren M."/>
            <person name="Johannesson H."/>
        </authorList>
    </citation>
    <scope>NUCLEOTIDE SEQUENCE [LARGE SCALE GENOMIC DNA]</scope>
    <source>
        <strain evidence="3 4">FGSC 10403</strain>
    </source>
</reference>
<feature type="compositionally biased region" description="Basic and acidic residues" evidence="2">
    <location>
        <begin position="394"/>
        <end position="407"/>
    </location>
</feature>
<organism evidence="3 4">
    <name type="scientific">Neurospora hispaniola</name>
    <dbReference type="NCBI Taxonomy" id="588809"/>
    <lineage>
        <taxon>Eukaryota</taxon>
        <taxon>Fungi</taxon>
        <taxon>Dikarya</taxon>
        <taxon>Ascomycota</taxon>
        <taxon>Pezizomycotina</taxon>
        <taxon>Sordariomycetes</taxon>
        <taxon>Sordariomycetidae</taxon>
        <taxon>Sordariales</taxon>
        <taxon>Sordariaceae</taxon>
        <taxon>Neurospora</taxon>
    </lineage>
</organism>
<accession>A0AAJ0MPH6</accession>
<dbReference type="Proteomes" id="UP001285908">
    <property type="component" value="Unassembled WGS sequence"/>
</dbReference>
<feature type="region of interest" description="Disordered" evidence="2">
    <location>
        <begin position="595"/>
        <end position="622"/>
    </location>
</feature>
<dbReference type="EMBL" id="JAULSX010000006">
    <property type="protein sequence ID" value="KAK3489106.1"/>
    <property type="molecule type" value="Genomic_DNA"/>
</dbReference>
<feature type="region of interest" description="Disordered" evidence="2">
    <location>
        <begin position="118"/>
        <end position="138"/>
    </location>
</feature>
<feature type="region of interest" description="Disordered" evidence="2">
    <location>
        <begin position="393"/>
        <end position="441"/>
    </location>
</feature>
<comment type="caution">
    <text evidence="3">The sequence shown here is derived from an EMBL/GenBank/DDBJ whole genome shotgun (WGS) entry which is preliminary data.</text>
</comment>
<feature type="compositionally biased region" description="Basic and acidic residues" evidence="2">
    <location>
        <begin position="286"/>
        <end position="305"/>
    </location>
</feature>
<sequence>MFVVLCSRLLPDRVIEPLVPVRVTPPLEVPKPFQLSDFATKHTHQQHSTSFRPYKWHMVMASDDENFLDATIRNSGSNVPRIEILADEIAGFVSASRPAKRKRDKMVIQDKWNLQDPSQAATNENHDDNAKFSRHWKPPQGIITDKDLEEIHASLGSSNTKIKELRKRKAVREIALRKRIDTIDLTEKHQLGAAYLQLTGQQTQNPCKECKAGKGPFEFCVYGDGNRCGNCCYRGSGNARCSFQVTGKENTEATNESPHHADKDASVPDTESVPDLLSEPGIGIGLEHHPEPEPEHQKGGRELRPRPPQPPRPPRRNRKLPQREQDTKVTETATVGRNQQPDTPLSPPPATTMTRTTAAAAAAAAATTRQELPSDVHEAQLPAAVGSVVNVQTSRERCECRPRDTRPEGQQQSDDTTGLQGTKTKDRYEHTAYGERDRTESRVRDMVDTARDRYMERERGRTRIANDRSYSTGSPSPGPPNSILACLPPNTPVEIMRCLAQHYQNQADELRLEHMSLSRNRSAMALWQGEKRQDTGKEKDTRAFGRAAVSDDAGPFSILACLGDSPMETLRRLGLHYQFQADELRLECVRIDREERTRRQQEREREWERERGGREDGGWTDN</sequence>
<proteinExistence type="predicted"/>
<protein>
    <submittedName>
        <fullName evidence="3">Uncharacterized protein</fullName>
    </submittedName>
</protein>
<feature type="coiled-coil region" evidence="1">
    <location>
        <begin position="493"/>
        <end position="520"/>
    </location>
</feature>
<evidence type="ECO:0000256" key="2">
    <source>
        <dbReference type="SAM" id="MobiDB-lite"/>
    </source>
</evidence>
<dbReference type="RefSeq" id="XP_062690813.1">
    <property type="nucleotide sequence ID" value="XM_062840921.1"/>
</dbReference>
<keyword evidence="4" id="KW-1185">Reference proteome</keyword>
<feature type="compositionally biased region" description="Basic and acidic residues" evidence="2">
    <location>
        <begin position="257"/>
        <end position="266"/>
    </location>
</feature>
<feature type="region of interest" description="Disordered" evidence="2">
    <location>
        <begin position="251"/>
        <end position="369"/>
    </location>
</feature>
<feature type="compositionally biased region" description="Low complexity" evidence="2">
    <location>
        <begin position="351"/>
        <end position="369"/>
    </location>
</feature>
<dbReference type="Pfam" id="PF12511">
    <property type="entry name" value="DUF3716"/>
    <property type="match status" value="1"/>
</dbReference>
<feature type="compositionally biased region" description="Basic and acidic residues" evidence="2">
    <location>
        <begin position="423"/>
        <end position="441"/>
    </location>
</feature>
<dbReference type="InterPro" id="IPR022190">
    <property type="entry name" value="DUF3716"/>
</dbReference>
<dbReference type="AlphaFoldDB" id="A0AAJ0MPH6"/>
<dbReference type="GeneID" id="87878543"/>
<feature type="compositionally biased region" description="Polar residues" evidence="2">
    <location>
        <begin position="330"/>
        <end position="343"/>
    </location>
</feature>
<evidence type="ECO:0000313" key="3">
    <source>
        <dbReference type="EMBL" id="KAK3489106.1"/>
    </source>
</evidence>
<feature type="compositionally biased region" description="Polar residues" evidence="2">
    <location>
        <begin position="408"/>
        <end position="422"/>
    </location>
</feature>
<keyword evidence="1" id="KW-0175">Coiled coil</keyword>
<gene>
    <name evidence="3" type="ORF">B0T23DRAFT_445327</name>
</gene>
<evidence type="ECO:0000256" key="1">
    <source>
        <dbReference type="SAM" id="Coils"/>
    </source>
</evidence>
<evidence type="ECO:0000313" key="4">
    <source>
        <dbReference type="Proteomes" id="UP001285908"/>
    </source>
</evidence>
<name>A0AAJ0MPH6_9PEZI</name>